<evidence type="ECO:0000256" key="7">
    <source>
        <dbReference type="ARBA" id="ARBA00022581"/>
    </source>
</evidence>
<evidence type="ECO:0000256" key="2">
    <source>
        <dbReference type="ARBA" id="ARBA00010182"/>
    </source>
</evidence>
<evidence type="ECO:0000256" key="11">
    <source>
        <dbReference type="ARBA" id="ARBA00022844"/>
    </source>
</evidence>
<evidence type="ECO:0000256" key="3">
    <source>
        <dbReference type="ARBA" id="ARBA00017678"/>
    </source>
</evidence>
<protein>
    <recommendedName>
        <fullName evidence="3">Matrix protein</fullName>
    </recommendedName>
</protein>
<sequence>MDQMQLYHMISFILSTASMKKTNRIIMSIQPNKLLGQIPTKFSESTLDGSKSDDNDSTSSTGSPVPKQTEKASKFTHETWYAYSSLKIISNKEYPDLQTLLDILNIWGDFYCGPQSLESLYTIFYISLGLHIRQVNSTSHSYIYESAISDRIQFYHNFKLISDVSKTFTWTKVVPYCKFNTSIRFECTLTPSNLIGKSFRMIHKSDYNGKKTIPSLKPYLKQFGIKVKTHEGEYYFET</sequence>
<keyword evidence="13" id="KW-0472">Membrane</keyword>
<keyword evidence="9" id="KW-1198">Viral budding</keyword>
<evidence type="ECO:0000313" key="17">
    <source>
        <dbReference type="EMBL" id="QMU95561.1"/>
    </source>
</evidence>
<keyword evidence="18" id="KW-1185">Reference proteome</keyword>
<keyword evidence="4" id="KW-1187">Viral budding via the host ESCRT complexes</keyword>
<dbReference type="GO" id="GO:0039702">
    <property type="term" value="P:viral budding via host ESCRT complex"/>
    <property type="evidence" value="ECO:0007669"/>
    <property type="project" value="UniProtKB-KW"/>
</dbReference>
<dbReference type="InterPro" id="IPR036711">
    <property type="entry name" value="VSV_matrix_sf"/>
</dbReference>
<keyword evidence="8" id="KW-1188">Viral release from host cell</keyword>
<evidence type="ECO:0000256" key="9">
    <source>
        <dbReference type="ARBA" id="ARBA00022637"/>
    </source>
</evidence>
<dbReference type="InterPro" id="IPR009397">
    <property type="entry name" value="Vesiculo_matrix"/>
</dbReference>
<feature type="region of interest" description="Disordered" evidence="16">
    <location>
        <begin position="45"/>
        <end position="71"/>
    </location>
</feature>
<evidence type="ECO:0000256" key="10">
    <source>
        <dbReference type="ARBA" id="ARBA00022703"/>
    </source>
</evidence>
<evidence type="ECO:0000256" key="4">
    <source>
        <dbReference type="ARBA" id="ARBA00022462"/>
    </source>
</evidence>
<keyword evidence="5" id="KW-0597">Phosphoprotein</keyword>
<dbReference type="GO" id="GO:0039660">
    <property type="term" value="F:structural constituent of virion"/>
    <property type="evidence" value="ECO:0007669"/>
    <property type="project" value="UniProtKB-KW"/>
</dbReference>
<dbReference type="Gene3D" id="3.10.460.10">
    <property type="entry name" value="VSV matrix protein"/>
    <property type="match status" value="1"/>
</dbReference>
<evidence type="ECO:0000256" key="6">
    <source>
        <dbReference type="ARBA" id="ARBA00022562"/>
    </source>
</evidence>
<evidence type="ECO:0000256" key="5">
    <source>
        <dbReference type="ARBA" id="ARBA00022553"/>
    </source>
</evidence>
<dbReference type="GO" id="GO:0019031">
    <property type="term" value="C:viral envelope"/>
    <property type="evidence" value="ECO:0007669"/>
    <property type="project" value="InterPro"/>
</dbReference>
<evidence type="ECO:0000256" key="16">
    <source>
        <dbReference type="SAM" id="MobiDB-lite"/>
    </source>
</evidence>
<dbReference type="GO" id="GO:0044200">
    <property type="term" value="C:host cell nuclear membrane"/>
    <property type="evidence" value="ECO:0007669"/>
    <property type="project" value="UniProtKB-SubCell"/>
</dbReference>
<organism evidence="17 18">
    <name type="scientific">Bactrocera dorsalis sigmavirus</name>
    <dbReference type="NCBI Taxonomy" id="2760896"/>
    <lineage>
        <taxon>Viruses</taxon>
        <taxon>Riboviria</taxon>
        <taxon>Orthornavirae</taxon>
        <taxon>Negarnaviricota</taxon>
        <taxon>Haploviricotina</taxon>
        <taxon>Monjiviricetes</taxon>
        <taxon>Mononegavirales</taxon>
        <taxon>Rhabdoviridae</taxon>
        <taxon>Alpharhabdovirinae</taxon>
        <taxon>Sigmavirus</taxon>
        <taxon>Sigmavirus dorsalis</taxon>
    </lineage>
</organism>
<keyword evidence="14" id="KW-0468">Viral matrix protein</keyword>
<evidence type="ECO:0000256" key="8">
    <source>
        <dbReference type="ARBA" id="ARBA00022612"/>
    </source>
</evidence>
<dbReference type="Pfam" id="PF06326">
    <property type="entry name" value="Vesiculo_matrix"/>
    <property type="match status" value="1"/>
</dbReference>
<evidence type="ECO:0000256" key="12">
    <source>
        <dbReference type="ARBA" id="ARBA00022870"/>
    </source>
</evidence>
<evidence type="ECO:0000313" key="18">
    <source>
        <dbReference type="Proteomes" id="UP001240664"/>
    </source>
</evidence>
<accession>A0A7G4YW80</accession>
<keyword evidence="11" id="KW-0946">Virion</keyword>
<evidence type="ECO:0000256" key="1">
    <source>
        <dbReference type="ARBA" id="ARBA00004328"/>
    </source>
</evidence>
<evidence type="ECO:0000256" key="14">
    <source>
        <dbReference type="ARBA" id="ARBA00023311"/>
    </source>
</evidence>
<proteinExistence type="inferred from homology"/>
<reference evidence="17" key="1">
    <citation type="journal article" date="2020" name="Microb. Ecol.">
        <title>The RNA Virome and Its Dynamics in an Invasive Fruit Fly, Bactrocera dorsalis, Imply Interactions Between Host and Viruses.</title>
        <authorList>
            <person name="Zhang W."/>
            <person name="Gu Q."/>
            <person name="Niu J."/>
            <person name="Wang J.J."/>
        </authorList>
    </citation>
    <scope>NUCLEOTIDE SEQUENCE</scope>
    <source>
        <strain evidence="17">BDSV.abc5</strain>
    </source>
</reference>
<keyword evidence="10" id="KW-0053">Apoptosis</keyword>
<keyword evidence="7" id="KW-0945">Host-virus interaction</keyword>
<dbReference type="EMBL" id="MN745080">
    <property type="protein sequence ID" value="QMU95561.1"/>
    <property type="molecule type" value="Viral_cRNA"/>
</dbReference>
<comment type="subcellular location">
    <subcellularLocation>
        <location evidence="15">Host nucleus membrane</location>
        <topology evidence="15">Peripheral membrane protein</topology>
    </subcellularLocation>
    <subcellularLocation>
        <location evidence="1">Virion</location>
    </subcellularLocation>
</comment>
<keyword evidence="12" id="KW-1043">Host membrane</keyword>
<name>A0A7G4YW80_9RHAB</name>
<keyword evidence="6" id="KW-1048">Host nucleus</keyword>
<evidence type="ECO:0000256" key="13">
    <source>
        <dbReference type="ARBA" id="ARBA00023136"/>
    </source>
</evidence>
<evidence type="ECO:0000256" key="15">
    <source>
        <dbReference type="ARBA" id="ARBA00037802"/>
    </source>
</evidence>
<dbReference type="Proteomes" id="UP001240664">
    <property type="component" value="Segment"/>
</dbReference>
<comment type="similarity">
    <text evidence="2">Belongs to the vesiculoviruses matrix protein family.</text>
</comment>